<protein>
    <submittedName>
        <fullName evidence="3">Putative conjugal transfer protein TrbN</fullName>
    </submittedName>
</protein>
<dbReference type="AlphaFoldDB" id="A0A0U5BQ85"/>
<keyword evidence="1" id="KW-0732">Signal</keyword>
<evidence type="ECO:0000313" key="4">
    <source>
        <dbReference type="Proteomes" id="UP000052230"/>
    </source>
</evidence>
<dbReference type="Proteomes" id="UP000052230">
    <property type="component" value="Unassembled WGS sequence"/>
</dbReference>
<accession>A0A0U5BQ85</accession>
<sequence length="190" mass="20936">MKRFAPLLCAVLCGAAGSAFGSGNIPESELDPFYQVGPASIECVVEAARRQRVPANVLLALATVEGGKNGAMIDNRPRSGHNSDDIGHFQINTQHFRPNGVLGRAGIRVVDVAWRGCYNAEIAAWMLRKELEASTGQDYWTRVANYHSKTPRYNAAYRRKVIPAAIRWGDWLRNRYGNVAVVYQPTGAHP</sequence>
<dbReference type="Gene3D" id="1.10.530.10">
    <property type="match status" value="1"/>
</dbReference>
<evidence type="ECO:0000259" key="2">
    <source>
        <dbReference type="Pfam" id="PF01464"/>
    </source>
</evidence>
<comment type="caution">
    <text evidence="3">The sequence shown here is derived from an EMBL/GenBank/DDBJ whole genome shotgun (WGS) entry which is preliminary data.</text>
</comment>
<reference evidence="3 4" key="1">
    <citation type="submission" date="2014-09" db="EMBL/GenBank/DDBJ databases">
        <authorList>
            <person name="Regsiter A."/>
        </authorList>
    </citation>
    <scope>NUCLEOTIDE SEQUENCE [LARGE SCALE GENOMIC DNA]</scope>
</reference>
<feature type="signal peptide" evidence="1">
    <location>
        <begin position="1"/>
        <end position="21"/>
    </location>
</feature>
<evidence type="ECO:0000256" key="1">
    <source>
        <dbReference type="SAM" id="SignalP"/>
    </source>
</evidence>
<feature type="domain" description="Transglycosylase SLT" evidence="2">
    <location>
        <begin position="43"/>
        <end position="148"/>
    </location>
</feature>
<evidence type="ECO:0000313" key="3">
    <source>
        <dbReference type="EMBL" id="CEG14752.1"/>
    </source>
</evidence>
<dbReference type="Pfam" id="PF01464">
    <property type="entry name" value="SLT"/>
    <property type="match status" value="1"/>
</dbReference>
<feature type="chain" id="PRO_5006855386" evidence="1">
    <location>
        <begin position="22"/>
        <end position="190"/>
    </location>
</feature>
<dbReference type="InterPro" id="IPR023346">
    <property type="entry name" value="Lysozyme-like_dom_sf"/>
</dbReference>
<organism evidence="3 4">
    <name type="scientific">Xanthomonas citri pv. citri</name>
    <dbReference type="NCBI Taxonomy" id="611301"/>
    <lineage>
        <taxon>Bacteria</taxon>
        <taxon>Pseudomonadati</taxon>
        <taxon>Pseudomonadota</taxon>
        <taxon>Gammaproteobacteria</taxon>
        <taxon>Lysobacterales</taxon>
        <taxon>Lysobacteraceae</taxon>
        <taxon>Xanthomonas</taxon>
    </lineage>
</organism>
<dbReference type="CDD" id="cd13400">
    <property type="entry name" value="LT_IagB-like"/>
    <property type="match status" value="1"/>
</dbReference>
<dbReference type="RefSeq" id="WP_059024074.1">
    <property type="nucleotide sequence ID" value="NZ_CP020883.1"/>
</dbReference>
<proteinExistence type="predicted"/>
<dbReference type="EMBL" id="CCXZ01000025">
    <property type="protein sequence ID" value="CEG14752.1"/>
    <property type="molecule type" value="Genomic_DNA"/>
</dbReference>
<gene>
    <name evidence="3" type="ORF">XAC3562_1200075</name>
</gene>
<dbReference type="InterPro" id="IPR008258">
    <property type="entry name" value="Transglycosylase_SLT_dom_1"/>
</dbReference>
<keyword evidence="4" id="KW-1185">Reference proteome</keyword>
<name>A0A0U5BQ85_XANCI</name>
<dbReference type="SUPFAM" id="SSF53955">
    <property type="entry name" value="Lysozyme-like"/>
    <property type="match status" value="1"/>
</dbReference>